<protein>
    <recommendedName>
        <fullName evidence="1">PilZ domain-containing protein</fullName>
    </recommendedName>
</protein>
<dbReference type="SUPFAM" id="SSF141371">
    <property type="entry name" value="PilZ domain-like"/>
    <property type="match status" value="1"/>
</dbReference>
<name>A0A432W6T7_9GAMM</name>
<proteinExistence type="predicted"/>
<organism evidence="2 3">
    <name type="scientific">Aliidiomarina minuta</name>
    <dbReference type="NCBI Taxonomy" id="880057"/>
    <lineage>
        <taxon>Bacteria</taxon>
        <taxon>Pseudomonadati</taxon>
        <taxon>Pseudomonadota</taxon>
        <taxon>Gammaproteobacteria</taxon>
        <taxon>Alteromonadales</taxon>
        <taxon>Idiomarinaceae</taxon>
        <taxon>Aliidiomarina</taxon>
    </lineage>
</organism>
<sequence length="103" mass="11607">MLWDIMEREAMIVDKENRNFYRMMLDAEAEVQIGDESLTGICKDLSATGLALELNHELDMGQVIGVTIKGGTVQSLSMQVKVLRVERLNENRLVYGCEVVSMN</sequence>
<dbReference type="AlphaFoldDB" id="A0A432W6T7"/>
<dbReference type="EMBL" id="PIPL01000001">
    <property type="protein sequence ID" value="RUO25778.1"/>
    <property type="molecule type" value="Genomic_DNA"/>
</dbReference>
<accession>A0A432W6T7</accession>
<dbReference type="GO" id="GO:0035438">
    <property type="term" value="F:cyclic-di-GMP binding"/>
    <property type="evidence" value="ECO:0007669"/>
    <property type="project" value="InterPro"/>
</dbReference>
<keyword evidence="3" id="KW-1185">Reference proteome</keyword>
<feature type="domain" description="PilZ" evidence="1">
    <location>
        <begin position="16"/>
        <end position="101"/>
    </location>
</feature>
<evidence type="ECO:0000259" key="1">
    <source>
        <dbReference type="Pfam" id="PF07238"/>
    </source>
</evidence>
<dbReference type="Gene3D" id="2.40.10.220">
    <property type="entry name" value="predicted glycosyltransferase like domains"/>
    <property type="match status" value="1"/>
</dbReference>
<evidence type="ECO:0000313" key="3">
    <source>
        <dbReference type="Proteomes" id="UP000288293"/>
    </source>
</evidence>
<dbReference type="Proteomes" id="UP000288293">
    <property type="component" value="Unassembled WGS sequence"/>
</dbReference>
<reference evidence="2 3" key="1">
    <citation type="journal article" date="2011" name="Front. Microbiol.">
        <title>Genomic signatures of strain selection and enhancement in Bacillus atrophaeus var. globigii, a historical biowarfare simulant.</title>
        <authorList>
            <person name="Gibbons H.S."/>
            <person name="Broomall S.M."/>
            <person name="McNew L.A."/>
            <person name="Daligault H."/>
            <person name="Chapman C."/>
            <person name="Bruce D."/>
            <person name="Karavis M."/>
            <person name="Krepps M."/>
            <person name="McGregor P.A."/>
            <person name="Hong C."/>
            <person name="Park K.H."/>
            <person name="Akmal A."/>
            <person name="Feldman A."/>
            <person name="Lin J.S."/>
            <person name="Chang W.E."/>
            <person name="Higgs B.W."/>
            <person name="Demirev P."/>
            <person name="Lindquist J."/>
            <person name="Liem A."/>
            <person name="Fochler E."/>
            <person name="Read T.D."/>
            <person name="Tapia R."/>
            <person name="Johnson S."/>
            <person name="Bishop-Lilly K.A."/>
            <person name="Detter C."/>
            <person name="Han C."/>
            <person name="Sozhamannan S."/>
            <person name="Rosenzweig C.N."/>
            <person name="Skowronski E.W."/>
        </authorList>
    </citation>
    <scope>NUCLEOTIDE SEQUENCE [LARGE SCALE GENOMIC DNA]</scope>
    <source>
        <strain evidence="2 3">MLST1</strain>
    </source>
</reference>
<dbReference type="Pfam" id="PF07238">
    <property type="entry name" value="PilZ"/>
    <property type="match status" value="1"/>
</dbReference>
<evidence type="ECO:0000313" key="2">
    <source>
        <dbReference type="EMBL" id="RUO25778.1"/>
    </source>
</evidence>
<gene>
    <name evidence="2" type="ORF">CWE09_03340</name>
</gene>
<comment type="caution">
    <text evidence="2">The sequence shown here is derived from an EMBL/GenBank/DDBJ whole genome shotgun (WGS) entry which is preliminary data.</text>
</comment>
<dbReference type="InterPro" id="IPR009875">
    <property type="entry name" value="PilZ_domain"/>
</dbReference>